<dbReference type="InterPro" id="IPR036167">
    <property type="entry name" value="tRNA_intron_Endo_cat-like_sf"/>
</dbReference>
<dbReference type="GO" id="GO:0000379">
    <property type="term" value="P:tRNA-type intron splice site recognition and cleavage"/>
    <property type="evidence" value="ECO:0007669"/>
    <property type="project" value="TreeGrafter"/>
</dbReference>
<feature type="coiled-coil region" evidence="4">
    <location>
        <begin position="121"/>
        <end position="148"/>
    </location>
</feature>
<dbReference type="Pfam" id="PF01974">
    <property type="entry name" value="tRNA_int_endo"/>
    <property type="match status" value="1"/>
</dbReference>
<gene>
    <name evidence="7" type="ORF">TTEB3V08_LOCUS6442</name>
</gene>
<dbReference type="GO" id="GO:0003676">
    <property type="term" value="F:nucleic acid binding"/>
    <property type="evidence" value="ECO:0007669"/>
    <property type="project" value="InterPro"/>
</dbReference>
<feature type="domain" description="tRNA intron endonuclease catalytic" evidence="6">
    <location>
        <begin position="742"/>
        <end position="830"/>
    </location>
</feature>
<protein>
    <recommendedName>
        <fullName evidence="2">tRNA-intron lyase</fullName>
        <ecNumber evidence="2">4.6.1.16</ecNumber>
    </recommendedName>
</protein>
<evidence type="ECO:0000313" key="7">
    <source>
        <dbReference type="EMBL" id="CAD7458463.1"/>
    </source>
</evidence>
<dbReference type="PANTHER" id="PTHR21227">
    <property type="entry name" value="TRNA-SPLICING ENDONUCLEASE SUBUNIT SEN2"/>
    <property type="match status" value="1"/>
</dbReference>
<evidence type="ECO:0000256" key="2">
    <source>
        <dbReference type="ARBA" id="ARBA00012573"/>
    </source>
</evidence>
<organism evidence="7">
    <name type="scientific">Timema tahoe</name>
    <dbReference type="NCBI Taxonomy" id="61484"/>
    <lineage>
        <taxon>Eukaryota</taxon>
        <taxon>Metazoa</taxon>
        <taxon>Ecdysozoa</taxon>
        <taxon>Arthropoda</taxon>
        <taxon>Hexapoda</taxon>
        <taxon>Insecta</taxon>
        <taxon>Pterygota</taxon>
        <taxon>Neoptera</taxon>
        <taxon>Polyneoptera</taxon>
        <taxon>Phasmatodea</taxon>
        <taxon>Timematodea</taxon>
        <taxon>Timematoidea</taxon>
        <taxon>Timematidae</taxon>
        <taxon>Timema</taxon>
    </lineage>
</organism>
<evidence type="ECO:0000256" key="3">
    <source>
        <dbReference type="ARBA" id="ARBA00034031"/>
    </source>
</evidence>
<dbReference type="EC" id="4.6.1.16" evidence="2"/>
<evidence type="ECO:0000259" key="6">
    <source>
        <dbReference type="Pfam" id="PF01974"/>
    </source>
</evidence>
<dbReference type="PANTHER" id="PTHR21227:SF0">
    <property type="entry name" value="TRNA-SPLICING ENDONUCLEASE SUBUNIT SEN2"/>
    <property type="match status" value="1"/>
</dbReference>
<dbReference type="GO" id="GO:0000214">
    <property type="term" value="C:tRNA-intron endonuclease complex"/>
    <property type="evidence" value="ECO:0007669"/>
    <property type="project" value="TreeGrafter"/>
</dbReference>
<sequence length="872" mass="98577">MSRHALTRSHNICGSTYFVSLNMELKEPKRKRRVHVAARQPFPVQIESVTGIPVSSALWEVYTGIYNGDCVVVEAQEEMDALYNMSSLDKPILGDRSSTASQRRNPQGYKAEELERLKEIASEKGSRIQEIEAILKKLRQEQNEKRMIDQTLLTDATKLIKETTEKKDMVGFNMAQLMLEGVEKAMEEEDKTKLHSDAVQKTGFFGKGSLSRSAPVFGKVRQGVPPLVRQRQWLQRQKWAEKQSLMALEFPDSDMMEPHNKRTFLETSELQPDTKRSRLETDKNNSNNSNNSKLQTSLTNNKLGNGLVSSSSSDDSKKVSSSVNLQEINLEKDIITLDSSDNNKSVSKKDIHQKILEAVQSVKNEDRQDISDDQGESLSTQSKTLKQRCNDVDNQHLEIIETDQNKTINNGKKKRGECSEITLLTVHSDNEETKVLDSSVDYNMVGEAISLEDTDIVEVSNLLPDNKAKSFAHQVHSSEGNSRKSIAKNYLTNQEKTLSGKNEDNASEEVEIVVRSLFNPDSTKKPCTQRKEIVVMEESLDKNLFIDPNHSKETTTTQGVPLENALVDDDKQVSKEGSTITKQNISKSSQDIEVVDLKNPETQGCKNKSSTVSTKGDSEHFQQEDVLMTDDSEVSFTNKNNCNFKSKETSNKKHTKSLEQYNVADKVLVVPDSDSEDEDFLDHISPRIEPEVFPIREMLHLTLEEAFFLSYALGCLQVLDLFGNTLTVVDTWGLFSESQKDFVQKYVAYHHFRSKGWVVKPGLKFGGDFLLYKQGPMFYHASYIVVVEVIKVEDQTRDIVLSRRALTWTKLIGYNRVAEASGKEVLVCQVVWPSVPTIDSPALLSQFSVAEVLLRRWISSQEREDQDKDDMV</sequence>
<dbReference type="EMBL" id="OE002294">
    <property type="protein sequence ID" value="CAD7458463.1"/>
    <property type="molecule type" value="Genomic_DNA"/>
</dbReference>
<comment type="similarity">
    <text evidence="1">Belongs to the tRNA-intron endonuclease family.</text>
</comment>
<dbReference type="InterPro" id="IPR006676">
    <property type="entry name" value="tRNA_splic"/>
</dbReference>
<dbReference type="NCBIfam" id="TIGR00324">
    <property type="entry name" value="endA"/>
    <property type="match status" value="1"/>
</dbReference>
<evidence type="ECO:0000256" key="5">
    <source>
        <dbReference type="SAM" id="MobiDB-lite"/>
    </source>
</evidence>
<accession>A0A7R9IHG8</accession>
<proteinExistence type="inferred from homology"/>
<dbReference type="GO" id="GO:0005737">
    <property type="term" value="C:cytoplasm"/>
    <property type="evidence" value="ECO:0007669"/>
    <property type="project" value="TreeGrafter"/>
</dbReference>
<dbReference type="AlphaFoldDB" id="A0A7R9IHG8"/>
<dbReference type="InterPro" id="IPR011856">
    <property type="entry name" value="tRNA_endonuc-like_dom_sf"/>
</dbReference>
<keyword evidence="4" id="KW-0175">Coiled coil</keyword>
<feature type="compositionally biased region" description="Basic and acidic residues" evidence="5">
    <location>
        <begin position="272"/>
        <end position="283"/>
    </location>
</feature>
<reference evidence="7" key="1">
    <citation type="submission" date="2020-11" db="EMBL/GenBank/DDBJ databases">
        <authorList>
            <person name="Tran Van P."/>
        </authorList>
    </citation>
    <scope>NUCLEOTIDE SEQUENCE</scope>
</reference>
<dbReference type="SUPFAM" id="SSF53032">
    <property type="entry name" value="tRNA-intron endonuclease catalytic domain-like"/>
    <property type="match status" value="1"/>
</dbReference>
<dbReference type="CDD" id="cd22363">
    <property type="entry name" value="tRNA-intron_lyase_C"/>
    <property type="match status" value="1"/>
</dbReference>
<name>A0A7R9IHG8_9NEOP</name>
<dbReference type="InterPro" id="IPR006677">
    <property type="entry name" value="tRNA_intron_Endonuc_cat-like"/>
</dbReference>
<evidence type="ECO:0000256" key="4">
    <source>
        <dbReference type="SAM" id="Coils"/>
    </source>
</evidence>
<dbReference type="Gene3D" id="3.40.1350.10">
    <property type="match status" value="1"/>
</dbReference>
<evidence type="ECO:0000256" key="1">
    <source>
        <dbReference type="ARBA" id="ARBA00008078"/>
    </source>
</evidence>
<feature type="compositionally biased region" description="Low complexity" evidence="5">
    <location>
        <begin position="284"/>
        <end position="322"/>
    </location>
</feature>
<feature type="region of interest" description="Disordered" evidence="5">
    <location>
        <begin position="264"/>
        <end position="322"/>
    </location>
</feature>
<dbReference type="GO" id="GO:0000213">
    <property type="term" value="F:tRNA-intron lyase activity"/>
    <property type="evidence" value="ECO:0007669"/>
    <property type="project" value="UniProtKB-EC"/>
</dbReference>
<comment type="catalytic activity">
    <reaction evidence="3">
        <text>pretRNA = a 3'-half-tRNA molecule with a 5'-OH end + a 5'-half-tRNA molecule with a 2',3'-cyclic phosphate end + an intron with a 2',3'-cyclic phosphate and a 5'-hydroxyl terminus.</text>
        <dbReference type="EC" id="4.6.1.16"/>
    </reaction>
</comment>
<feature type="region of interest" description="Disordered" evidence="5">
    <location>
        <begin position="360"/>
        <end position="384"/>
    </location>
</feature>